<evidence type="ECO:0000259" key="3">
    <source>
        <dbReference type="Pfam" id="PF01562"/>
    </source>
</evidence>
<dbReference type="Pfam" id="PF01562">
    <property type="entry name" value="Pep_M12B_propep"/>
    <property type="match status" value="1"/>
</dbReference>
<proteinExistence type="predicted"/>
<feature type="compositionally biased region" description="Basic and acidic residues" evidence="2">
    <location>
        <begin position="22"/>
        <end position="32"/>
    </location>
</feature>
<name>A0A4C1US30_EUMVA</name>
<reference evidence="4 5" key="1">
    <citation type="journal article" date="2019" name="Commun. Biol.">
        <title>The bagworm genome reveals a unique fibroin gene that provides high tensile strength.</title>
        <authorList>
            <person name="Kono N."/>
            <person name="Nakamura H."/>
            <person name="Ohtoshi R."/>
            <person name="Tomita M."/>
            <person name="Numata K."/>
            <person name="Arakawa K."/>
        </authorList>
    </citation>
    <scope>NUCLEOTIDE SEQUENCE [LARGE SCALE GENOMIC DNA]</scope>
</reference>
<evidence type="ECO:0000256" key="2">
    <source>
        <dbReference type="SAM" id="MobiDB-lite"/>
    </source>
</evidence>
<evidence type="ECO:0000313" key="4">
    <source>
        <dbReference type="EMBL" id="GBP29271.1"/>
    </source>
</evidence>
<dbReference type="Proteomes" id="UP000299102">
    <property type="component" value="Unassembled WGS sequence"/>
</dbReference>
<evidence type="ECO:0000256" key="1">
    <source>
        <dbReference type="ARBA" id="ARBA00023157"/>
    </source>
</evidence>
<keyword evidence="1" id="KW-1015">Disulfide bond</keyword>
<sequence>MPGQYPTPERINIRRGIGQEGDMNRKGEGEDEDVRRKARNIEIKSWDSWWEEGVSSVDELSADVDVEVVYLPALLAREPQLAADRLRDGDVPLHYAFEAFGRSFELKLVPNRKLVANQFGVWSGRGEEPALASPDVFCHYLHAGPDVVAAFSACRDHALIISVGYYDIYEVRGFRLLHGKCDAWANDQDGAVGYLSRSEYSFGEPRFSEEDGILDKGSVARQNYNRLRDSPWKIPRDVF</sequence>
<organism evidence="4 5">
    <name type="scientific">Eumeta variegata</name>
    <name type="common">Bagworm moth</name>
    <name type="synonym">Eumeta japonica</name>
    <dbReference type="NCBI Taxonomy" id="151549"/>
    <lineage>
        <taxon>Eukaryota</taxon>
        <taxon>Metazoa</taxon>
        <taxon>Ecdysozoa</taxon>
        <taxon>Arthropoda</taxon>
        <taxon>Hexapoda</taxon>
        <taxon>Insecta</taxon>
        <taxon>Pterygota</taxon>
        <taxon>Neoptera</taxon>
        <taxon>Endopterygota</taxon>
        <taxon>Lepidoptera</taxon>
        <taxon>Glossata</taxon>
        <taxon>Ditrysia</taxon>
        <taxon>Tineoidea</taxon>
        <taxon>Psychidae</taxon>
        <taxon>Oiketicinae</taxon>
        <taxon>Eumeta</taxon>
    </lineage>
</organism>
<dbReference type="EMBL" id="BGZK01000218">
    <property type="protein sequence ID" value="GBP29271.1"/>
    <property type="molecule type" value="Genomic_DNA"/>
</dbReference>
<protein>
    <recommendedName>
        <fullName evidence="3">Peptidase M12B propeptide domain-containing protein</fullName>
    </recommendedName>
</protein>
<feature type="region of interest" description="Disordered" evidence="2">
    <location>
        <begin position="1"/>
        <end position="32"/>
    </location>
</feature>
<accession>A0A4C1US30</accession>
<keyword evidence="5" id="KW-1185">Reference proteome</keyword>
<feature type="domain" description="Peptidase M12B propeptide" evidence="3">
    <location>
        <begin position="90"/>
        <end position="140"/>
    </location>
</feature>
<dbReference type="OrthoDB" id="9942326at2759"/>
<evidence type="ECO:0000313" key="5">
    <source>
        <dbReference type="Proteomes" id="UP000299102"/>
    </source>
</evidence>
<dbReference type="InterPro" id="IPR002870">
    <property type="entry name" value="Peptidase_M12B_N"/>
</dbReference>
<comment type="caution">
    <text evidence="4">The sequence shown here is derived from an EMBL/GenBank/DDBJ whole genome shotgun (WGS) entry which is preliminary data.</text>
</comment>
<dbReference type="AlphaFoldDB" id="A0A4C1US30"/>
<gene>
    <name evidence="4" type="ORF">EVAR_78965_1</name>
</gene>